<evidence type="ECO:0000256" key="3">
    <source>
        <dbReference type="ARBA" id="ARBA00022448"/>
    </source>
</evidence>
<dbReference type="NCBIfam" id="TIGR01297">
    <property type="entry name" value="CDF"/>
    <property type="match status" value="1"/>
</dbReference>
<comment type="subcellular location">
    <subcellularLocation>
        <location evidence="1">Membrane</location>
        <topology evidence="1">Multi-pass membrane protein</topology>
    </subcellularLocation>
</comment>
<feature type="domain" description="Cation efflux protein cytoplasmic" evidence="9">
    <location>
        <begin position="212"/>
        <end position="285"/>
    </location>
</feature>
<comment type="caution">
    <text evidence="10">The sequence shown here is derived from an EMBL/GenBank/DDBJ whole genome shotgun (WGS) entry which is preliminary data.</text>
</comment>
<dbReference type="GO" id="GO:0008324">
    <property type="term" value="F:monoatomic cation transmembrane transporter activity"/>
    <property type="evidence" value="ECO:0007669"/>
    <property type="project" value="InterPro"/>
</dbReference>
<feature type="transmembrane region" description="Helical" evidence="7">
    <location>
        <begin position="82"/>
        <end position="100"/>
    </location>
</feature>
<evidence type="ECO:0000256" key="7">
    <source>
        <dbReference type="SAM" id="Phobius"/>
    </source>
</evidence>
<dbReference type="EMBL" id="PZEV01000002">
    <property type="protein sequence ID" value="PTI52454.1"/>
    <property type="molecule type" value="Genomic_DNA"/>
</dbReference>
<dbReference type="InterPro" id="IPR036837">
    <property type="entry name" value="Cation_efflux_CTD_sf"/>
</dbReference>
<comment type="similarity">
    <text evidence="2">Belongs to the cation diffusion facilitator (CDF) transporter (TC 2.A.4) family.</text>
</comment>
<evidence type="ECO:0000313" key="10">
    <source>
        <dbReference type="EMBL" id="PTI52454.1"/>
    </source>
</evidence>
<evidence type="ECO:0000256" key="5">
    <source>
        <dbReference type="ARBA" id="ARBA00022989"/>
    </source>
</evidence>
<dbReference type="STRING" id="1194526.A284_02350"/>
<dbReference type="FunFam" id="1.20.1510.10:FF:000006">
    <property type="entry name" value="Divalent cation efflux transporter"/>
    <property type="match status" value="1"/>
</dbReference>
<feature type="domain" description="Cation efflux protein transmembrane" evidence="8">
    <location>
        <begin position="15"/>
        <end position="206"/>
    </location>
</feature>
<evidence type="ECO:0000256" key="6">
    <source>
        <dbReference type="ARBA" id="ARBA00023136"/>
    </source>
</evidence>
<dbReference type="Pfam" id="PF01545">
    <property type="entry name" value="Cation_efflux"/>
    <property type="match status" value="1"/>
</dbReference>
<keyword evidence="5 7" id="KW-1133">Transmembrane helix</keyword>
<accession>A0A2T4Q3C9</accession>
<dbReference type="PANTHER" id="PTHR43840:SF50">
    <property type="entry name" value="MANGANESE EFFLUX SYSTEM PROTEIN MNES"/>
    <property type="match status" value="1"/>
</dbReference>
<dbReference type="Pfam" id="PF16916">
    <property type="entry name" value="ZT_dimer"/>
    <property type="match status" value="1"/>
</dbReference>
<dbReference type="AlphaFoldDB" id="A0A2T4Q3C9"/>
<evidence type="ECO:0000256" key="4">
    <source>
        <dbReference type="ARBA" id="ARBA00022692"/>
    </source>
</evidence>
<gene>
    <name evidence="10" type="ORF">BU085_00740</name>
</gene>
<evidence type="ECO:0000256" key="1">
    <source>
        <dbReference type="ARBA" id="ARBA00004141"/>
    </source>
</evidence>
<protein>
    <submittedName>
        <fullName evidence="10">Cation transporter</fullName>
    </submittedName>
</protein>
<evidence type="ECO:0000313" key="11">
    <source>
        <dbReference type="Proteomes" id="UP000240717"/>
    </source>
</evidence>
<keyword evidence="6 7" id="KW-0472">Membrane</keyword>
<dbReference type="Proteomes" id="UP000240717">
    <property type="component" value="Unassembled WGS sequence"/>
</dbReference>
<evidence type="ECO:0000256" key="2">
    <source>
        <dbReference type="ARBA" id="ARBA00008114"/>
    </source>
</evidence>
<dbReference type="RefSeq" id="WP_049424574.1">
    <property type="nucleotide sequence ID" value="NZ_JBLGEG010000002.1"/>
</dbReference>
<keyword evidence="4 7" id="KW-0812">Transmembrane</keyword>
<dbReference type="PANTHER" id="PTHR43840">
    <property type="entry name" value="MITOCHONDRIAL METAL TRANSPORTER 1-RELATED"/>
    <property type="match status" value="1"/>
</dbReference>
<proteinExistence type="inferred from homology"/>
<dbReference type="InterPro" id="IPR050291">
    <property type="entry name" value="CDF_Transporter"/>
</dbReference>
<evidence type="ECO:0000259" key="9">
    <source>
        <dbReference type="Pfam" id="PF16916"/>
    </source>
</evidence>
<dbReference type="InterPro" id="IPR027469">
    <property type="entry name" value="Cation_efflux_TMD_sf"/>
</dbReference>
<feature type="transmembrane region" description="Helical" evidence="7">
    <location>
        <begin position="12"/>
        <end position="38"/>
    </location>
</feature>
<dbReference type="Gene3D" id="1.20.1510.10">
    <property type="entry name" value="Cation efflux protein transmembrane domain"/>
    <property type="match status" value="1"/>
</dbReference>
<name>A0A2T4Q3C9_STAWA</name>
<dbReference type="InterPro" id="IPR027470">
    <property type="entry name" value="Cation_efflux_CTD"/>
</dbReference>
<dbReference type="SUPFAM" id="SSF160240">
    <property type="entry name" value="Cation efflux protein cytoplasmic domain-like"/>
    <property type="match status" value="1"/>
</dbReference>
<feature type="transmembrane region" description="Helical" evidence="7">
    <location>
        <begin position="112"/>
        <end position="135"/>
    </location>
</feature>
<dbReference type="GO" id="GO:0016020">
    <property type="term" value="C:membrane"/>
    <property type="evidence" value="ECO:0007669"/>
    <property type="project" value="UniProtKB-SubCell"/>
</dbReference>
<reference evidence="10 11" key="1">
    <citation type="journal article" date="2016" name="Front. Microbiol.">
        <title>Comprehensive Phylogenetic Analysis of Bovine Non-aureus Staphylococci Species Based on Whole-Genome Sequencing.</title>
        <authorList>
            <person name="Naushad S."/>
            <person name="Barkema H.W."/>
            <person name="Luby C."/>
            <person name="Condas L.A."/>
            <person name="Nobrega D.B."/>
            <person name="Carson D.A."/>
            <person name="De Buck J."/>
        </authorList>
    </citation>
    <scope>NUCLEOTIDE SEQUENCE [LARGE SCALE GENOMIC DNA]</scope>
    <source>
        <strain evidence="10 11">SNUC 2993</strain>
    </source>
</reference>
<dbReference type="SUPFAM" id="SSF161111">
    <property type="entry name" value="Cation efflux protein transmembrane domain-like"/>
    <property type="match status" value="1"/>
</dbReference>
<organism evidence="10 11">
    <name type="scientific">Staphylococcus warneri</name>
    <dbReference type="NCBI Taxonomy" id="1292"/>
    <lineage>
        <taxon>Bacteria</taxon>
        <taxon>Bacillati</taxon>
        <taxon>Bacillota</taxon>
        <taxon>Bacilli</taxon>
        <taxon>Bacillales</taxon>
        <taxon>Staphylococcaceae</taxon>
        <taxon>Staphylococcus</taxon>
    </lineage>
</organism>
<feature type="transmembrane region" description="Helical" evidence="7">
    <location>
        <begin position="181"/>
        <end position="199"/>
    </location>
</feature>
<dbReference type="InterPro" id="IPR058533">
    <property type="entry name" value="Cation_efflux_TM"/>
</dbReference>
<feature type="transmembrane region" description="Helical" evidence="7">
    <location>
        <begin position="44"/>
        <end position="61"/>
    </location>
</feature>
<keyword evidence="3" id="KW-0813">Transport</keyword>
<evidence type="ECO:0000259" key="8">
    <source>
        <dbReference type="Pfam" id="PF01545"/>
    </source>
</evidence>
<dbReference type="Gene3D" id="3.30.70.1350">
    <property type="entry name" value="Cation efflux protein, cytoplasmic domain"/>
    <property type="match status" value="1"/>
</dbReference>
<dbReference type="InterPro" id="IPR002524">
    <property type="entry name" value="Cation_efflux"/>
</dbReference>
<sequence length="300" mass="32931">MSQNENLKIAQRGAYLSLVVYIILSVAKYVTGFIYNSAAVRADALNNMTDIVVSIAVIVGLKISIKPADKNHPYGHLKSENISTLLVSFIIMFVGIQVVIENAPRLLTHDKHVPSPVTILVSIISGLIMLGVYVINHRLAKKTNSSSLKSAAKDNLSDSLVSIGTAVGLVFTQIGFPIIDIVLATILGLLIIYTGFGIFKESIFTLSDGFNEKDLEEYRNDILEVDDVLDVRSIKGRYHGSSIFLDVTIVVEPNLSINEAHLICDKVESHLHEKGISSVYVHPEPKIDEAIENEIHQSNQ</sequence>